<proteinExistence type="predicted"/>
<evidence type="ECO:0000313" key="2">
    <source>
        <dbReference type="EMBL" id="THH26999.1"/>
    </source>
</evidence>
<feature type="region of interest" description="Disordered" evidence="1">
    <location>
        <begin position="330"/>
        <end position="352"/>
    </location>
</feature>
<feature type="region of interest" description="Disordered" evidence="1">
    <location>
        <begin position="425"/>
        <end position="461"/>
    </location>
</feature>
<dbReference type="Proteomes" id="UP000308730">
    <property type="component" value="Unassembled WGS sequence"/>
</dbReference>
<dbReference type="EMBL" id="SGPM01000289">
    <property type="protein sequence ID" value="THH26999.1"/>
    <property type="molecule type" value="Genomic_DNA"/>
</dbReference>
<dbReference type="SUPFAM" id="SSF52047">
    <property type="entry name" value="RNI-like"/>
    <property type="match status" value="1"/>
</dbReference>
<organism evidence="2 3">
    <name type="scientific">Antrodiella citrinella</name>
    <dbReference type="NCBI Taxonomy" id="2447956"/>
    <lineage>
        <taxon>Eukaryota</taxon>
        <taxon>Fungi</taxon>
        <taxon>Dikarya</taxon>
        <taxon>Basidiomycota</taxon>
        <taxon>Agaricomycotina</taxon>
        <taxon>Agaricomycetes</taxon>
        <taxon>Polyporales</taxon>
        <taxon>Steccherinaceae</taxon>
        <taxon>Antrodiella</taxon>
    </lineage>
</organism>
<comment type="caution">
    <text evidence="2">The sequence shown here is derived from an EMBL/GenBank/DDBJ whole genome shotgun (WGS) entry which is preliminary data.</text>
</comment>
<dbReference type="AlphaFoldDB" id="A0A4S4MMF3"/>
<evidence type="ECO:0000313" key="3">
    <source>
        <dbReference type="Proteomes" id="UP000308730"/>
    </source>
</evidence>
<evidence type="ECO:0000256" key="1">
    <source>
        <dbReference type="SAM" id="MobiDB-lite"/>
    </source>
</evidence>
<protein>
    <submittedName>
        <fullName evidence="2">Uncharacterized protein</fullName>
    </submittedName>
</protein>
<dbReference type="OrthoDB" id="3359674at2759"/>
<feature type="compositionally biased region" description="Acidic residues" evidence="1">
    <location>
        <begin position="336"/>
        <end position="347"/>
    </location>
</feature>
<keyword evidence="3" id="KW-1185">Reference proteome</keyword>
<feature type="compositionally biased region" description="Low complexity" evidence="1">
    <location>
        <begin position="439"/>
        <end position="454"/>
    </location>
</feature>
<gene>
    <name evidence="2" type="ORF">EUX98_g7182</name>
</gene>
<accession>A0A4S4MMF3</accession>
<reference evidence="2 3" key="1">
    <citation type="submission" date="2019-02" db="EMBL/GenBank/DDBJ databases">
        <title>Genome sequencing of the rare red list fungi Antrodiella citrinella (Flaviporus citrinellus).</title>
        <authorList>
            <person name="Buettner E."/>
            <person name="Kellner H."/>
        </authorList>
    </citation>
    <scope>NUCLEOTIDE SEQUENCE [LARGE SCALE GENOMIC DNA]</scope>
    <source>
        <strain evidence="2 3">DSM 108506</strain>
    </source>
</reference>
<sequence>MAPSAQHSQLPDTATVSELCVGGSDMYIPDTYAYDLSHLTPIDRLPVELLIDIFVTCARDVDGNPLVPLVLSHVCRSWLDILFACPRAWQFLSLTDARSRSSTNYQSLVWFKYSKALPLDVRIEVSNVDLLLPLLIPLLPHIHRWRRWHITGKVTEDVDFTSFSIDGSRAILDDVQITIRGTSELEDLHANEGPNHIFSSFQSYVHPEVHKVALRLNVLTLPPIVSMGSMLLRNLTISESTLEVVSDPIRMLEFLEFCPCLENFHYYGFPQEPPSYPDPPARPSIVTLPRLRVLVVRSTCAVRIILSHITAPMLSELYLEHTNMEFEPDIATYPYDPEEGDSDDENQDFSQSPWSDHATGMGLRSLIRRSNPPLELLAMDYADMRTKDFEWCFDRMNTLQEFRIVASDMSDKVVSMFAPASDRPLLGTSSSSTAYPEEYYGSDTDSSGSYPSPTYDDEPVPAFQFTAEPSPPLRVRLPRLTTLELWNCQRLSGDAIVHALSARTRYTDEQAVAEGGREKAKQQGLLKMEEVAVIGCLDFYPRHAVDLGITLGNRLRIS</sequence>
<name>A0A4S4MMF3_9APHY</name>